<dbReference type="Proteomes" id="UP000316759">
    <property type="component" value="Unassembled WGS sequence"/>
</dbReference>
<dbReference type="EMBL" id="SUNJ01014990">
    <property type="protein sequence ID" value="TPP56121.1"/>
    <property type="molecule type" value="Genomic_DNA"/>
</dbReference>
<reference evidence="2 3" key="1">
    <citation type="submission" date="2019-04" db="EMBL/GenBank/DDBJ databases">
        <title>Annotation for the trematode Fasciola gigantica.</title>
        <authorList>
            <person name="Choi Y.-J."/>
        </authorList>
    </citation>
    <scope>NUCLEOTIDE SEQUENCE [LARGE SCALE GENOMIC DNA]</scope>
    <source>
        <strain evidence="2">Uganda_cow_1</strain>
    </source>
</reference>
<comment type="caution">
    <text evidence="2">The sequence shown here is derived from an EMBL/GenBank/DDBJ whole genome shotgun (WGS) entry which is preliminary data.</text>
</comment>
<organism evidence="2 3">
    <name type="scientific">Fasciola gigantica</name>
    <name type="common">Giant liver fluke</name>
    <dbReference type="NCBI Taxonomy" id="46835"/>
    <lineage>
        <taxon>Eukaryota</taxon>
        <taxon>Metazoa</taxon>
        <taxon>Spiralia</taxon>
        <taxon>Lophotrochozoa</taxon>
        <taxon>Platyhelminthes</taxon>
        <taxon>Trematoda</taxon>
        <taxon>Digenea</taxon>
        <taxon>Plagiorchiida</taxon>
        <taxon>Echinostomata</taxon>
        <taxon>Echinostomatoidea</taxon>
        <taxon>Fasciolidae</taxon>
        <taxon>Fasciola</taxon>
    </lineage>
</organism>
<dbReference type="AlphaFoldDB" id="A0A504Y669"/>
<dbReference type="OrthoDB" id="6280964at2759"/>
<evidence type="ECO:0000256" key="1">
    <source>
        <dbReference type="SAM" id="MobiDB-lite"/>
    </source>
</evidence>
<keyword evidence="3" id="KW-1185">Reference proteome</keyword>
<feature type="region of interest" description="Disordered" evidence="1">
    <location>
        <begin position="153"/>
        <end position="174"/>
    </location>
</feature>
<evidence type="ECO:0000313" key="2">
    <source>
        <dbReference type="EMBL" id="TPP56121.1"/>
    </source>
</evidence>
<accession>A0A504Y669</accession>
<gene>
    <name evidence="2" type="ORF">FGIG_09635</name>
</gene>
<protein>
    <submittedName>
        <fullName evidence="2">WD repeat and FYVE domain-containing protein 3</fullName>
    </submittedName>
</protein>
<feature type="compositionally biased region" description="Basic and acidic residues" evidence="1">
    <location>
        <begin position="164"/>
        <end position="174"/>
    </location>
</feature>
<name>A0A504Y669_FASGI</name>
<proteinExistence type="predicted"/>
<sequence length="174" mass="19615">MALFRETETVRRELGAAMCRLLHSALPCSTRNPRLFRTKYTEEVDLRNLEKCLVAAANKVVTFSTTMTPRDYDLRPAQPSAAKFLDILMQVQFLVSNLIELALAECDREALSTFSADSPPVEISISEECARETEVRRKSVGKNLTSDSFETKTAALRVRRQSRPNKDNARTNTS</sequence>
<evidence type="ECO:0000313" key="3">
    <source>
        <dbReference type="Proteomes" id="UP000316759"/>
    </source>
</evidence>